<keyword evidence="3" id="KW-1185">Reference proteome</keyword>
<dbReference type="EMBL" id="WIXE01016351">
    <property type="protein sequence ID" value="KAK5972736.1"/>
    <property type="molecule type" value="Genomic_DNA"/>
</dbReference>
<evidence type="ECO:0000256" key="1">
    <source>
        <dbReference type="SAM" id="MobiDB-lite"/>
    </source>
</evidence>
<reference evidence="2 3" key="1">
    <citation type="submission" date="2019-10" db="EMBL/GenBank/DDBJ databases">
        <title>Assembly and Annotation for the nematode Trichostrongylus colubriformis.</title>
        <authorList>
            <person name="Martin J."/>
        </authorList>
    </citation>
    <scope>NUCLEOTIDE SEQUENCE [LARGE SCALE GENOMIC DNA]</scope>
    <source>
        <strain evidence="2">G859</strain>
        <tissue evidence="2">Whole worm</tissue>
    </source>
</reference>
<feature type="compositionally biased region" description="Low complexity" evidence="1">
    <location>
        <begin position="1"/>
        <end position="28"/>
    </location>
</feature>
<accession>A0AAN8IGK2</accession>
<dbReference type="Proteomes" id="UP001331761">
    <property type="component" value="Unassembled WGS sequence"/>
</dbReference>
<evidence type="ECO:0000313" key="2">
    <source>
        <dbReference type="EMBL" id="KAK5972736.1"/>
    </source>
</evidence>
<comment type="caution">
    <text evidence="2">The sequence shown here is derived from an EMBL/GenBank/DDBJ whole genome shotgun (WGS) entry which is preliminary data.</text>
</comment>
<dbReference type="AlphaFoldDB" id="A0AAN8IGK2"/>
<sequence>MRGIPTSASTTTETSETPPTLKPSSSKAKGGSVLVSRTTEAHAHYMLAKRVLTEAGGSHSRVVVAIIL</sequence>
<feature type="region of interest" description="Disordered" evidence="1">
    <location>
        <begin position="1"/>
        <end position="35"/>
    </location>
</feature>
<gene>
    <name evidence="2" type="ORF">GCK32_012869</name>
</gene>
<name>A0AAN8IGK2_TRICO</name>
<protein>
    <submittedName>
        <fullName evidence="2">Uncharacterized protein</fullName>
    </submittedName>
</protein>
<proteinExistence type="predicted"/>
<organism evidence="2 3">
    <name type="scientific">Trichostrongylus colubriformis</name>
    <name type="common">Black scour worm</name>
    <dbReference type="NCBI Taxonomy" id="6319"/>
    <lineage>
        <taxon>Eukaryota</taxon>
        <taxon>Metazoa</taxon>
        <taxon>Ecdysozoa</taxon>
        <taxon>Nematoda</taxon>
        <taxon>Chromadorea</taxon>
        <taxon>Rhabditida</taxon>
        <taxon>Rhabditina</taxon>
        <taxon>Rhabditomorpha</taxon>
        <taxon>Strongyloidea</taxon>
        <taxon>Trichostrongylidae</taxon>
        <taxon>Trichostrongylus</taxon>
    </lineage>
</organism>
<evidence type="ECO:0000313" key="3">
    <source>
        <dbReference type="Proteomes" id="UP001331761"/>
    </source>
</evidence>